<dbReference type="InterPro" id="IPR050557">
    <property type="entry name" value="RTX_toxin/Mannuronan_C5-epim"/>
</dbReference>
<dbReference type="InterPro" id="IPR018511">
    <property type="entry name" value="Hemolysin-typ_Ca-bd_CS"/>
</dbReference>
<dbReference type="Gene3D" id="2.60.40.10">
    <property type="entry name" value="Immunoglobulins"/>
    <property type="match status" value="1"/>
</dbReference>
<dbReference type="InParanoid" id="A0A371R8B3"/>
<accession>A0A371R8B3</accession>
<evidence type="ECO:0000256" key="1">
    <source>
        <dbReference type="ARBA" id="ARBA00004613"/>
    </source>
</evidence>
<evidence type="ECO:0000256" key="2">
    <source>
        <dbReference type="ARBA" id="ARBA00022525"/>
    </source>
</evidence>
<dbReference type="InterPro" id="IPR040853">
    <property type="entry name" value="RapA2_cadherin-like"/>
</dbReference>
<sequence>MANIIGDDTSETFPGLGEDLSGDDNVDGRGGHDLIYLLEGQDFGQGGKGKDTIFGGGGADTIKGQGGDDILSGDDGPLDESSVEGADLIYGGGGNDIIRGQGNDDTIDGQGGNDTICGDSGDDVIFGGDHHDLLLGAGGDDNIDGGFNRDTIDGADGDDTLKGGGGIDLLFGGSGADILSGNNADDTLLGQDGSDTIYGGNANDLVFGGAGVDTIKGQKDDDTLVGGDEIGQGDDITGNEGDDLIFGQAGEDNLQGGDGQDTILGGLDDDDIDGGKDEDVLFGNEGDDDVDGSAGDDKIFGGAGNDSLSGNDDDDFIEGEGGDDDIRGGQGNDTMLGGAGDDSISGSDAFDVESGFFGDDGNDVIFGEGGADVLEGVNGDDYIDGGDDNDDITGGDGNDTLFGGEGADTVAGGLGADAIDGGNAVDLLAGNEGDDTILGGAGDDTIDGGADDDCLDGEAGADNIAGGLGHDTIDGDAGNDTISGGDGDDVIQAGNGDDVVDGGAGDDIIDAGNAGTDYVYDVGMDGVFGTEDDIAIGGDTVLGGTGNDTLIGSGTGDYTLDGEEDDDFILGGNTVTTGFDLLFGGEHDDTLAGRQGQNYLYGEEGADDFIIDIVVTTSTDGMGNVTVDSIDANGLFQTFIMDFDGNQSDQICFNVTYTDGSDALTGNITNKLFAVLDDYINYFSVDVLDYTPVELYEEGGLTFTDNDLAIQFANGSFVWIRDVSQNTVFELGEVQTLNPNTGSPFSFQGFWQTDEELITFGVDKYEDLTVDDLEKVFLQFVRPTMDPGSFVAPEPDFEVPNSFKIRPEDDDATTDENIIVTGDLFDNDISVFGETLTVENPGVYLYDGASVLPNEDAMLTVNPDGTWSFDQKDAFDFLAVGEMDMITFVYTSTDGLVSSVEKTLKIVINGVNDLVTIESTDDGSVIEEDGGVTLTDTGNIGFGDVDLSDTHTTSAVFKSTTNPGGQLGGLVSSLVMDTTGLGDGGWVRWDYALDDDLVQFLADGETITEVYTVTIDDGNGGAATTDVSITIFGTNDEPIAQDVMVSVSEDALNVTGMFNASDVDATDILSYQILGLPMDEFGHQYGEVVNNGDGTFTFNLITDPSGNNQFQFLEAGETRDMTFQYVAIDDSGTPTDTSEAKTITVTVVGADDADIDFTDDLVFVTEGQSQFGTGDAIILDPDLPFLGIDEYTSLSTTILGGQTFAGGVLQSILEGIGSVVDALEDLGCAVVDFFGGDCEDDDVPTSISVPSVRTVGGLDVKAGLQPYFYLNSGSVDANLPVEVVFTVPRQVEAGDTFTIGSAYTLDGGATFSTMSPQVSFGLDFVFDLDTSLDLYVGSTKIDIFDFDTGDIDGFKGNQGEPGFNIFNFPDPSENELEFDLAGFGTLSFNAPVINTTGVPVDPDTLRNLDPDQKTDDIASLSIDIDAIIAEGISAALGGAPVTFGESGSFGLTTSVAGVNLNLISVEYGFDLIAIDLIATLAAIQDFELTIEDLPLLLTLEDGSTITGYNVGDDITVTAPTGFDVDTMGDADGLIDFTIDVDMDAVFSNLTQLGFSLELFIGLLRFTAGITSDFFNGPSFSLFPNSTSTTDDDFAFDETFTFIDNEPFATIFPIPNDSPPFDLEGFDENPATENTTYIEVDIA</sequence>
<dbReference type="InterPro" id="IPR011049">
    <property type="entry name" value="Serralysin-like_metalloprot_C"/>
</dbReference>
<dbReference type="Pfam" id="PF17803">
    <property type="entry name" value="Cadherin_4"/>
    <property type="match status" value="1"/>
</dbReference>
<dbReference type="Proteomes" id="UP000264589">
    <property type="component" value="Unassembled WGS sequence"/>
</dbReference>
<feature type="compositionally biased region" description="Acidic residues" evidence="3">
    <location>
        <begin position="311"/>
        <end position="323"/>
    </location>
</feature>
<proteinExistence type="predicted"/>
<dbReference type="PANTHER" id="PTHR38340:SF1">
    <property type="entry name" value="S-LAYER PROTEIN"/>
    <property type="match status" value="1"/>
</dbReference>
<dbReference type="InterPro" id="IPR001343">
    <property type="entry name" value="Hemolysn_Ca-bd"/>
</dbReference>
<keyword evidence="2" id="KW-0964">Secreted</keyword>
<dbReference type="Pfam" id="PF00353">
    <property type="entry name" value="HemolysinCabind"/>
    <property type="match status" value="11"/>
</dbReference>
<dbReference type="EMBL" id="QUQO01000002">
    <property type="protein sequence ID" value="RFB01685.1"/>
    <property type="molecule type" value="Genomic_DNA"/>
</dbReference>
<dbReference type="InterPro" id="IPR013783">
    <property type="entry name" value="Ig-like_fold"/>
</dbReference>
<evidence type="ECO:0000256" key="3">
    <source>
        <dbReference type="SAM" id="MobiDB-lite"/>
    </source>
</evidence>
<gene>
    <name evidence="5" type="ORF">DX908_15560</name>
</gene>
<dbReference type="GO" id="GO:0005576">
    <property type="term" value="C:extracellular region"/>
    <property type="evidence" value="ECO:0007669"/>
    <property type="project" value="UniProtKB-SubCell"/>
</dbReference>
<evidence type="ECO:0000313" key="5">
    <source>
        <dbReference type="EMBL" id="RFB01685.1"/>
    </source>
</evidence>
<dbReference type="RefSeq" id="WP_116393400.1">
    <property type="nucleotide sequence ID" value="NZ_QUQO01000002.1"/>
</dbReference>
<keyword evidence="6" id="KW-1185">Reference proteome</keyword>
<organism evidence="5 6">
    <name type="scientific">Parvularcula marina</name>
    <dbReference type="NCBI Taxonomy" id="2292771"/>
    <lineage>
        <taxon>Bacteria</taxon>
        <taxon>Pseudomonadati</taxon>
        <taxon>Pseudomonadota</taxon>
        <taxon>Alphaproteobacteria</taxon>
        <taxon>Parvularculales</taxon>
        <taxon>Parvularculaceae</taxon>
        <taxon>Parvularcula</taxon>
    </lineage>
</organism>
<protein>
    <recommendedName>
        <fullName evidence="4">RapA2 cadherin-like domain-containing protein</fullName>
    </recommendedName>
</protein>
<evidence type="ECO:0000259" key="4">
    <source>
        <dbReference type="Pfam" id="PF17803"/>
    </source>
</evidence>
<evidence type="ECO:0000313" key="6">
    <source>
        <dbReference type="Proteomes" id="UP000264589"/>
    </source>
</evidence>
<comment type="caution">
    <text evidence="5">The sequence shown here is derived from an EMBL/GenBank/DDBJ whole genome shotgun (WGS) entry which is preliminary data.</text>
</comment>
<dbReference type="PROSITE" id="PS00330">
    <property type="entry name" value="HEMOLYSIN_CALCIUM"/>
    <property type="match status" value="5"/>
</dbReference>
<dbReference type="Gene3D" id="2.150.10.10">
    <property type="entry name" value="Serralysin-like metalloprotease, C-terminal"/>
    <property type="match status" value="7"/>
</dbReference>
<feature type="domain" description="RapA2 cadherin-like" evidence="4">
    <location>
        <begin position="1026"/>
        <end position="1098"/>
    </location>
</feature>
<reference evidence="5 6" key="1">
    <citation type="submission" date="2018-08" db="EMBL/GenBank/DDBJ databases">
        <title>Parvularcula sp. SM1705, isolated from surface water of the South Sea China.</title>
        <authorList>
            <person name="Sun L."/>
        </authorList>
    </citation>
    <scope>NUCLEOTIDE SEQUENCE [LARGE SCALE GENOMIC DNA]</scope>
    <source>
        <strain evidence="5 6">SM1705</strain>
    </source>
</reference>
<dbReference type="OrthoDB" id="9773411at2"/>
<comment type="subcellular location">
    <subcellularLocation>
        <location evidence="1">Secreted</location>
    </subcellularLocation>
</comment>
<dbReference type="SUPFAM" id="SSF51120">
    <property type="entry name" value="beta-Roll"/>
    <property type="match status" value="6"/>
</dbReference>
<feature type="region of interest" description="Disordered" evidence="3">
    <location>
        <begin position="1"/>
        <end position="25"/>
    </location>
</feature>
<dbReference type="PRINTS" id="PR00313">
    <property type="entry name" value="CABNDNGRPT"/>
</dbReference>
<dbReference type="PANTHER" id="PTHR38340">
    <property type="entry name" value="S-LAYER PROTEIN"/>
    <property type="match status" value="1"/>
</dbReference>
<name>A0A371R8B3_9PROT</name>
<dbReference type="GO" id="GO:0005509">
    <property type="term" value="F:calcium ion binding"/>
    <property type="evidence" value="ECO:0007669"/>
    <property type="project" value="InterPro"/>
</dbReference>
<feature type="region of interest" description="Disordered" evidence="3">
    <location>
        <begin position="267"/>
        <end position="338"/>
    </location>
</feature>